<comment type="caution">
    <text evidence="1">The sequence shown here is derived from an EMBL/GenBank/DDBJ whole genome shotgun (WGS) entry which is preliminary data.</text>
</comment>
<accession>A0ACC0I8X1</accession>
<protein>
    <submittedName>
        <fullName evidence="1">Uncharacterized protein</fullName>
    </submittedName>
</protein>
<dbReference type="Proteomes" id="UP001060215">
    <property type="component" value="Chromosome 6"/>
</dbReference>
<sequence length="407" mass="45060">MRYKKGRIVEVLSKNEVPSGSWRCAEIICGNGHNYTVRYEMDPAATDEAIVERVSWKSIRPCPPPVKLLENCVPGDVVEVFQNFSWKMATVSKVLGRNCFLVRLLGSSHEFKVSEVDLRVRQSWQGGKWFVIGKGVGNCEDGKCSERSTLKYNQLSSQVKKTNRAMNFPVNKELCADKNNNNFQESHIVSSKTLKRGLPDCYCQVDAPARTSQKFRVIAKEGRCHRLLAANPSPFPEKIDAVLSHREMQGEKNFYTSFNSRTTHFTEADVEREKPSGAVGCSHAISLEPNNADNITCFVARCSITSNDSFKLHCNFSRGPVEDTEGNCSDAESESKLSVVCERCLAPSTAGGEGCDNMTMILVQFKKPHESAAAADADEKSSTSDHGNQSATAAADEKSSTSNQRRY</sequence>
<proteinExistence type="predicted"/>
<name>A0ACC0I8X1_9ERIC</name>
<keyword evidence="2" id="KW-1185">Reference proteome</keyword>
<reference evidence="1 2" key="1">
    <citation type="journal article" date="2022" name="Plant J.">
        <title>Chromosome-level genome of Camellia lanceoleosa provides a valuable resource for understanding genome evolution and self-incompatibility.</title>
        <authorList>
            <person name="Gong W."/>
            <person name="Xiao S."/>
            <person name="Wang L."/>
            <person name="Liao Z."/>
            <person name="Chang Y."/>
            <person name="Mo W."/>
            <person name="Hu G."/>
            <person name="Li W."/>
            <person name="Zhao G."/>
            <person name="Zhu H."/>
            <person name="Hu X."/>
            <person name="Ji K."/>
            <person name="Xiang X."/>
            <person name="Song Q."/>
            <person name="Yuan D."/>
            <person name="Jin S."/>
            <person name="Zhang L."/>
        </authorList>
    </citation>
    <scope>NUCLEOTIDE SEQUENCE [LARGE SCALE GENOMIC DNA]</scope>
    <source>
        <strain evidence="1">SQ_2022a</strain>
    </source>
</reference>
<dbReference type="EMBL" id="CM045763">
    <property type="protein sequence ID" value="KAI8021448.1"/>
    <property type="molecule type" value="Genomic_DNA"/>
</dbReference>
<evidence type="ECO:0000313" key="2">
    <source>
        <dbReference type="Proteomes" id="UP001060215"/>
    </source>
</evidence>
<organism evidence="1 2">
    <name type="scientific">Camellia lanceoleosa</name>
    <dbReference type="NCBI Taxonomy" id="1840588"/>
    <lineage>
        <taxon>Eukaryota</taxon>
        <taxon>Viridiplantae</taxon>
        <taxon>Streptophyta</taxon>
        <taxon>Embryophyta</taxon>
        <taxon>Tracheophyta</taxon>
        <taxon>Spermatophyta</taxon>
        <taxon>Magnoliopsida</taxon>
        <taxon>eudicotyledons</taxon>
        <taxon>Gunneridae</taxon>
        <taxon>Pentapetalae</taxon>
        <taxon>asterids</taxon>
        <taxon>Ericales</taxon>
        <taxon>Theaceae</taxon>
        <taxon>Camellia</taxon>
    </lineage>
</organism>
<evidence type="ECO:0000313" key="1">
    <source>
        <dbReference type="EMBL" id="KAI8021448.1"/>
    </source>
</evidence>
<gene>
    <name evidence="1" type="ORF">LOK49_LG03G03077</name>
</gene>